<dbReference type="EMBL" id="AEYP01035173">
    <property type="status" value="NOT_ANNOTATED_CDS"/>
    <property type="molecule type" value="Genomic_DNA"/>
</dbReference>
<dbReference type="HOGENOM" id="CLU_962971_0_0_1"/>
<sequence length="289" mass="30072">MGQGPTVEAAGAKQGNGGARGSFCSSPARTPSGQAPLGHRRQRPSHLSASRQCGTAHPGERRGAGRVTKNQQCHILAAGDTEDEERCPLGLQGPTSDPNHTMSTGLQPRGPEPTRVNVQTPEAATAVTPRCTVPDSTTKWRRWSPGARASRPAVPLPTTTRACEGKRAGRFERLLLKPAAGQVCGVGDGSSEARAQPAAQNTHSRPANTTLFRSPARHSVKVAGPAGRRHGPSSHRRETTHPAPHLLPRLLGAACSAGTPPAPPEAAQIITSVAASPQGWCAGNHTQSQ</sequence>
<dbReference type="AlphaFoldDB" id="M3YAN2"/>
<accession>M3YAN2</accession>
<reference evidence="2" key="1">
    <citation type="submission" date="2024-06" db="UniProtKB">
        <authorList>
            <consortium name="Ensembl"/>
        </authorList>
    </citation>
    <scope>IDENTIFICATION</scope>
</reference>
<feature type="compositionally biased region" description="Polar residues" evidence="1">
    <location>
        <begin position="198"/>
        <end position="212"/>
    </location>
</feature>
<protein>
    <submittedName>
        <fullName evidence="2">Uncharacterized protein</fullName>
    </submittedName>
</protein>
<evidence type="ECO:0000313" key="2">
    <source>
        <dbReference type="Ensembl" id="ENSMPUP00000008389.1"/>
    </source>
</evidence>
<feature type="region of interest" description="Disordered" evidence="1">
    <location>
        <begin position="186"/>
        <end position="242"/>
    </location>
</feature>
<name>M3YAN2_MUSPF</name>
<dbReference type="Ensembl" id="ENSMPUT00000008524.1">
    <property type="protein sequence ID" value="ENSMPUP00000008389.1"/>
    <property type="gene ID" value="ENSMPUG00000008453.1"/>
</dbReference>
<proteinExistence type="predicted"/>
<feature type="compositionally biased region" description="Polar residues" evidence="1">
    <location>
        <begin position="93"/>
        <end position="106"/>
    </location>
</feature>
<organism evidence="2">
    <name type="scientific">Mustela putorius furo</name>
    <name type="common">European domestic ferret</name>
    <name type="synonym">Mustela furo</name>
    <dbReference type="NCBI Taxonomy" id="9669"/>
    <lineage>
        <taxon>Eukaryota</taxon>
        <taxon>Metazoa</taxon>
        <taxon>Chordata</taxon>
        <taxon>Craniata</taxon>
        <taxon>Vertebrata</taxon>
        <taxon>Euteleostomi</taxon>
        <taxon>Mammalia</taxon>
        <taxon>Eutheria</taxon>
        <taxon>Laurasiatheria</taxon>
        <taxon>Carnivora</taxon>
        <taxon>Caniformia</taxon>
        <taxon>Musteloidea</taxon>
        <taxon>Mustelidae</taxon>
        <taxon>Mustelinae</taxon>
        <taxon>Mustela</taxon>
    </lineage>
</organism>
<dbReference type="InParanoid" id="M3YAN2"/>
<feature type="compositionally biased region" description="Polar residues" evidence="1">
    <location>
        <begin position="23"/>
        <end position="33"/>
    </location>
</feature>
<evidence type="ECO:0000256" key="1">
    <source>
        <dbReference type="SAM" id="MobiDB-lite"/>
    </source>
</evidence>
<feature type="region of interest" description="Disordered" evidence="1">
    <location>
        <begin position="1"/>
        <end position="159"/>
    </location>
</feature>